<dbReference type="SUPFAM" id="SSF56801">
    <property type="entry name" value="Acetyl-CoA synthetase-like"/>
    <property type="match status" value="1"/>
</dbReference>
<sequence>MAKQAFIPNISADELAARQLDGLRWTLEHAFQGSEAYHARLREVGFEPGDLKSLNDLRRLPFCSVEDLRDGYPLPLLSVPEERVVRIHGSSGTTGKRKILAYTQKDIDDWKDMMARCFELAGCTPMDRVQICVGYGLWTAGAGFQLGCEHFGAMAVPVGPGLMDIQLQLLTDLRPSTICSTASMALLLAEEVERRGLRDKIGLKRAIFGAEAHSPKMRARFEELLGLDGSFDISGMTELYGPGAGLECSAHQGIHYWADYYILEILDPETMEPVAPGEIGEMVVTTLRKEAAPLIRYRTHDLTRLIPGQCPCGCSLPRHDHILGRSDDMIIVRGVNIYPGQIAEILGMFPQMGSEYQILLTRKEGRDFMSLKAERAEGVQADDCGRLASAVADALHRHLLVSAQVEVLAPGSLPRTFAKTRRVVDERDAS</sequence>
<keyword evidence="2 11" id="KW-0436">Ligase</keyword>
<dbReference type="AlphaFoldDB" id="M5PQM2"/>
<evidence type="ECO:0000256" key="8">
    <source>
        <dbReference type="ARBA" id="ARBA00075111"/>
    </source>
</evidence>
<accession>M5PQM2</accession>
<keyword evidence="3" id="KW-0547">Nucleotide-binding</keyword>
<dbReference type="GO" id="GO:0047475">
    <property type="term" value="F:phenylacetate-CoA ligase activity"/>
    <property type="evidence" value="ECO:0007669"/>
    <property type="project" value="UniProtKB-EC"/>
</dbReference>
<dbReference type="RefSeq" id="WP_005988360.1">
    <property type="nucleotide sequence ID" value="NZ_AOSV01000030.1"/>
</dbReference>
<feature type="domain" description="AMP-dependent synthetase/ligase" evidence="9">
    <location>
        <begin position="81"/>
        <end position="284"/>
    </location>
</feature>
<dbReference type="InterPro" id="IPR000873">
    <property type="entry name" value="AMP-dep_synth/lig_dom"/>
</dbReference>
<dbReference type="PATRIC" id="fig|1262666.3.peg.2922"/>
<feature type="domain" description="AMP-dependent ligase C-terminal" evidence="10">
    <location>
        <begin position="334"/>
        <end position="427"/>
    </location>
</feature>
<dbReference type="CDD" id="cd05913">
    <property type="entry name" value="PaaK"/>
    <property type="match status" value="1"/>
</dbReference>
<dbReference type="PANTHER" id="PTHR43845">
    <property type="entry name" value="BLR5969 PROTEIN"/>
    <property type="match status" value="1"/>
</dbReference>
<evidence type="ECO:0000313" key="11">
    <source>
        <dbReference type="EMBL" id="EMG36384.1"/>
    </source>
</evidence>
<dbReference type="EMBL" id="AOSV01000030">
    <property type="protein sequence ID" value="EMG36384.1"/>
    <property type="molecule type" value="Genomic_DNA"/>
</dbReference>
<evidence type="ECO:0000259" key="10">
    <source>
        <dbReference type="Pfam" id="PF14535"/>
    </source>
</evidence>
<dbReference type="Pfam" id="PF14535">
    <property type="entry name" value="AMP-binding_C_2"/>
    <property type="match status" value="1"/>
</dbReference>
<evidence type="ECO:0000256" key="1">
    <source>
        <dbReference type="ARBA" id="ARBA00011245"/>
    </source>
</evidence>
<proteinExistence type="inferred from homology"/>
<evidence type="ECO:0000256" key="7">
    <source>
        <dbReference type="ARBA" id="ARBA00068695"/>
    </source>
</evidence>
<name>M5PQM2_DESAF</name>
<evidence type="ECO:0000256" key="2">
    <source>
        <dbReference type="ARBA" id="ARBA00022598"/>
    </source>
</evidence>
<dbReference type="InterPro" id="IPR028154">
    <property type="entry name" value="AMP-dep_Lig_C"/>
</dbReference>
<dbReference type="InterPro" id="IPR042099">
    <property type="entry name" value="ANL_N_sf"/>
</dbReference>
<dbReference type="PANTHER" id="PTHR43845:SF1">
    <property type="entry name" value="BLR5969 PROTEIN"/>
    <property type="match status" value="1"/>
</dbReference>
<dbReference type="Proteomes" id="UP000011922">
    <property type="component" value="Unassembled WGS sequence"/>
</dbReference>
<comment type="caution">
    <text evidence="11">The sequence shown here is derived from an EMBL/GenBank/DDBJ whole genome shotgun (WGS) entry which is preliminary data.</text>
</comment>
<dbReference type="Gene3D" id="3.30.300.30">
    <property type="match status" value="1"/>
</dbReference>
<evidence type="ECO:0000256" key="6">
    <source>
        <dbReference type="ARBA" id="ARBA00066629"/>
    </source>
</evidence>
<evidence type="ECO:0000256" key="3">
    <source>
        <dbReference type="ARBA" id="ARBA00022741"/>
    </source>
</evidence>
<dbReference type="FunFam" id="3.40.50.12780:FF:000016">
    <property type="entry name" value="Phenylacetate-coenzyme A ligase"/>
    <property type="match status" value="1"/>
</dbReference>
<comment type="subunit">
    <text evidence="1">Monomer.</text>
</comment>
<evidence type="ECO:0000259" key="9">
    <source>
        <dbReference type="Pfam" id="PF00501"/>
    </source>
</evidence>
<dbReference type="InterPro" id="IPR045851">
    <property type="entry name" value="AMP-bd_C_sf"/>
</dbReference>
<protein>
    <recommendedName>
        <fullName evidence="7">Phenylacetate-coenzyme A ligase</fullName>
        <ecNumber evidence="6">6.2.1.30</ecNumber>
    </recommendedName>
    <alternativeName>
        <fullName evidence="8">Phenylacetyl-CoA ligase</fullName>
    </alternativeName>
</protein>
<dbReference type="OrthoDB" id="5484550at2"/>
<dbReference type="EC" id="6.2.1.30" evidence="6"/>
<evidence type="ECO:0000313" key="12">
    <source>
        <dbReference type="Proteomes" id="UP000011922"/>
    </source>
</evidence>
<organism evidence="11 12">
    <name type="scientific">Desulfocurvibacter africanus PCS</name>
    <dbReference type="NCBI Taxonomy" id="1262666"/>
    <lineage>
        <taxon>Bacteria</taxon>
        <taxon>Pseudomonadati</taxon>
        <taxon>Thermodesulfobacteriota</taxon>
        <taxon>Desulfovibrionia</taxon>
        <taxon>Desulfovibrionales</taxon>
        <taxon>Desulfovibrionaceae</taxon>
        <taxon>Desulfocurvibacter</taxon>
    </lineage>
</organism>
<gene>
    <name evidence="11" type="ORF">PCS_02887</name>
</gene>
<comment type="pathway">
    <text evidence="4">Aromatic compound metabolism; phenylacetate degradation.</text>
</comment>
<dbReference type="Pfam" id="PF00501">
    <property type="entry name" value="AMP-binding"/>
    <property type="match status" value="1"/>
</dbReference>
<evidence type="ECO:0000256" key="4">
    <source>
        <dbReference type="ARBA" id="ARBA00060591"/>
    </source>
</evidence>
<dbReference type="GO" id="GO:0000166">
    <property type="term" value="F:nucleotide binding"/>
    <property type="evidence" value="ECO:0007669"/>
    <property type="project" value="UniProtKB-KW"/>
</dbReference>
<evidence type="ECO:0000256" key="5">
    <source>
        <dbReference type="ARBA" id="ARBA00061566"/>
    </source>
</evidence>
<dbReference type="GO" id="GO:0010124">
    <property type="term" value="P:phenylacetate catabolic process"/>
    <property type="evidence" value="ECO:0007669"/>
    <property type="project" value="InterPro"/>
</dbReference>
<dbReference type="InterPro" id="IPR011880">
    <property type="entry name" value="PA_CoA_ligase"/>
</dbReference>
<reference evidence="11 12" key="1">
    <citation type="journal article" date="2013" name="Genome Announc.">
        <title>Draft Genome Sequence for Desulfovibrio africanus Strain PCS.</title>
        <authorList>
            <person name="Brown S.D."/>
            <person name="Utturkar S.M."/>
            <person name="Arkin A.P."/>
            <person name="Deutschbauer A.M."/>
            <person name="Elias D.A."/>
            <person name="Hazen T.C."/>
            <person name="Chakraborty R."/>
        </authorList>
    </citation>
    <scope>NUCLEOTIDE SEQUENCE [LARGE SCALE GENOMIC DNA]</scope>
    <source>
        <strain evidence="11 12">PCS</strain>
    </source>
</reference>
<comment type="similarity">
    <text evidence="5">Belongs to the phenylacetyl-CoA ligase family.</text>
</comment>
<dbReference type="Gene3D" id="3.40.50.12780">
    <property type="entry name" value="N-terminal domain of ligase-like"/>
    <property type="match status" value="1"/>
</dbReference>